<dbReference type="InterPro" id="IPR001881">
    <property type="entry name" value="EGF-like_Ca-bd_dom"/>
</dbReference>
<dbReference type="SMART" id="SM00181">
    <property type="entry name" value="EGF"/>
    <property type="match status" value="2"/>
</dbReference>
<dbReference type="Gene3D" id="3.50.4.10">
    <property type="entry name" value="Hepatocyte Growth Factor"/>
    <property type="match status" value="1"/>
</dbReference>
<dbReference type="GO" id="GO:0005112">
    <property type="term" value="F:Notch binding"/>
    <property type="evidence" value="ECO:0007669"/>
    <property type="project" value="TreeGrafter"/>
</dbReference>
<dbReference type="FunFam" id="2.10.25.10:FF:000699">
    <property type="entry name" value="Uncharacterized protein, isoform C"/>
    <property type="match status" value="1"/>
</dbReference>
<evidence type="ECO:0000313" key="10">
    <source>
        <dbReference type="Proteomes" id="UP001209878"/>
    </source>
</evidence>
<dbReference type="SMART" id="SM00179">
    <property type="entry name" value="EGF_CA"/>
    <property type="match status" value="1"/>
</dbReference>
<dbReference type="Gene3D" id="2.10.25.10">
    <property type="entry name" value="Laminin"/>
    <property type="match status" value="2"/>
</dbReference>
<evidence type="ECO:0000256" key="4">
    <source>
        <dbReference type="ARBA" id="ARBA00023157"/>
    </source>
</evidence>
<dbReference type="SUPFAM" id="SSF57196">
    <property type="entry name" value="EGF/Laminin"/>
    <property type="match status" value="2"/>
</dbReference>
<dbReference type="Proteomes" id="UP001209878">
    <property type="component" value="Unassembled WGS sequence"/>
</dbReference>
<evidence type="ECO:0000259" key="8">
    <source>
        <dbReference type="PROSITE" id="PS50948"/>
    </source>
</evidence>
<dbReference type="Pfam" id="PF12661">
    <property type="entry name" value="hEGF"/>
    <property type="match status" value="1"/>
</dbReference>
<dbReference type="InterPro" id="IPR000152">
    <property type="entry name" value="EGF-type_Asp/Asn_hydroxyl_site"/>
</dbReference>
<dbReference type="PANTHER" id="PTHR12916">
    <property type="entry name" value="CYTOCHROME C OXIDASE POLYPEPTIDE VIC-2"/>
    <property type="match status" value="1"/>
</dbReference>
<feature type="domain" description="EGF-like" evidence="7">
    <location>
        <begin position="1"/>
        <end position="33"/>
    </location>
</feature>
<keyword evidence="3" id="KW-0677">Repeat</keyword>
<dbReference type="Pfam" id="PF00008">
    <property type="entry name" value="EGF"/>
    <property type="match status" value="1"/>
</dbReference>
<keyword evidence="2" id="KW-0732">Signal</keyword>
<evidence type="ECO:0000256" key="5">
    <source>
        <dbReference type="ARBA" id="ARBA00023180"/>
    </source>
</evidence>
<name>A0AAD9NKX9_RIDPI</name>
<proteinExistence type="predicted"/>
<dbReference type="PROSITE" id="PS01187">
    <property type="entry name" value="EGF_CA"/>
    <property type="match status" value="1"/>
</dbReference>
<dbReference type="GO" id="GO:0007219">
    <property type="term" value="P:Notch signaling pathway"/>
    <property type="evidence" value="ECO:0007669"/>
    <property type="project" value="TreeGrafter"/>
</dbReference>
<dbReference type="InterPro" id="IPR000742">
    <property type="entry name" value="EGF"/>
</dbReference>
<dbReference type="InterPro" id="IPR013032">
    <property type="entry name" value="EGF-like_CS"/>
</dbReference>
<keyword evidence="1 6" id="KW-0245">EGF-like domain</keyword>
<keyword evidence="10" id="KW-1185">Reference proteome</keyword>
<evidence type="ECO:0000256" key="6">
    <source>
        <dbReference type="PROSITE-ProRule" id="PRU00076"/>
    </source>
</evidence>
<dbReference type="PROSITE" id="PS50948">
    <property type="entry name" value="PAN"/>
    <property type="match status" value="1"/>
</dbReference>
<gene>
    <name evidence="9" type="ORF">NP493_971g00021</name>
</gene>
<evidence type="ECO:0000256" key="2">
    <source>
        <dbReference type="ARBA" id="ARBA00022729"/>
    </source>
</evidence>
<dbReference type="Pfam" id="PF00024">
    <property type="entry name" value="PAN_1"/>
    <property type="match status" value="1"/>
</dbReference>
<feature type="disulfide bond" evidence="6">
    <location>
        <begin position="23"/>
        <end position="32"/>
    </location>
</feature>
<dbReference type="PROSITE" id="PS00010">
    <property type="entry name" value="ASX_HYDROXYL"/>
    <property type="match status" value="1"/>
</dbReference>
<dbReference type="PROSITE" id="PS01186">
    <property type="entry name" value="EGF_2"/>
    <property type="match status" value="1"/>
</dbReference>
<evidence type="ECO:0000313" key="9">
    <source>
        <dbReference type="EMBL" id="KAK2172358.1"/>
    </source>
</evidence>
<accession>A0AAD9NKX9</accession>
<dbReference type="CDD" id="cd00054">
    <property type="entry name" value="EGF_CA"/>
    <property type="match status" value="2"/>
</dbReference>
<keyword evidence="5" id="KW-0325">Glycoprotein</keyword>
<dbReference type="PANTHER" id="PTHR12916:SF4">
    <property type="entry name" value="UNINFLATABLE, ISOFORM C"/>
    <property type="match status" value="1"/>
</dbReference>
<organism evidence="9 10">
    <name type="scientific">Ridgeia piscesae</name>
    <name type="common">Tubeworm</name>
    <dbReference type="NCBI Taxonomy" id="27915"/>
    <lineage>
        <taxon>Eukaryota</taxon>
        <taxon>Metazoa</taxon>
        <taxon>Spiralia</taxon>
        <taxon>Lophotrochozoa</taxon>
        <taxon>Annelida</taxon>
        <taxon>Polychaeta</taxon>
        <taxon>Sedentaria</taxon>
        <taxon>Canalipalpata</taxon>
        <taxon>Sabellida</taxon>
        <taxon>Siboglinidae</taxon>
        <taxon>Ridgeia</taxon>
    </lineage>
</organism>
<comment type="caution">
    <text evidence="9">The sequence shown here is derived from an EMBL/GenBank/DDBJ whole genome shotgun (WGS) entry which is preliminary data.</text>
</comment>
<dbReference type="PROSITE" id="PS00022">
    <property type="entry name" value="EGF_1"/>
    <property type="match status" value="1"/>
</dbReference>
<keyword evidence="4 6" id="KW-1015">Disulfide bond</keyword>
<dbReference type="InterPro" id="IPR003609">
    <property type="entry name" value="Pan_app"/>
</dbReference>
<evidence type="ECO:0000259" key="7">
    <source>
        <dbReference type="PROSITE" id="PS50026"/>
    </source>
</evidence>
<dbReference type="GO" id="GO:0005509">
    <property type="term" value="F:calcium ion binding"/>
    <property type="evidence" value="ECO:0007669"/>
    <property type="project" value="InterPro"/>
</dbReference>
<dbReference type="EMBL" id="JAODUO010000969">
    <property type="protein sequence ID" value="KAK2172358.1"/>
    <property type="molecule type" value="Genomic_DNA"/>
</dbReference>
<comment type="caution">
    <text evidence="6">Lacks conserved residue(s) required for the propagation of feature annotation.</text>
</comment>
<evidence type="ECO:0000256" key="1">
    <source>
        <dbReference type="ARBA" id="ARBA00022536"/>
    </source>
</evidence>
<sequence length="153" mass="16961">MSSMCKNGGTCAVDDDHRPKCTCHPGYTGDECETDIDECASSPCYYNATCTDKVNGYNCTCPIVTRIKLKELPDTSVGGASHSDNVEEDKDACQWKCLTDRQCTAAVYRSQGKKCFIYYGEVTVQDKIGSITLKKDNITSPGEFIWRHLLFSL</sequence>
<protein>
    <submittedName>
        <fullName evidence="9">Uncharacterized protein</fullName>
    </submittedName>
</protein>
<dbReference type="PROSITE" id="PS50026">
    <property type="entry name" value="EGF_3"/>
    <property type="match status" value="2"/>
</dbReference>
<feature type="domain" description="EGF-like" evidence="7">
    <location>
        <begin position="35"/>
        <end position="71"/>
    </location>
</feature>
<dbReference type="InterPro" id="IPR018097">
    <property type="entry name" value="EGF_Ca-bd_CS"/>
</dbReference>
<reference evidence="9" key="1">
    <citation type="journal article" date="2023" name="Mol. Biol. Evol.">
        <title>Third-Generation Sequencing Reveals the Adaptive Role of the Epigenome in Three Deep-Sea Polychaetes.</title>
        <authorList>
            <person name="Perez M."/>
            <person name="Aroh O."/>
            <person name="Sun Y."/>
            <person name="Lan Y."/>
            <person name="Juniper S.K."/>
            <person name="Young C.R."/>
            <person name="Angers B."/>
            <person name="Qian P.Y."/>
        </authorList>
    </citation>
    <scope>NUCLEOTIDE SEQUENCE</scope>
    <source>
        <strain evidence="9">R07B-5</strain>
    </source>
</reference>
<dbReference type="FunFam" id="2.10.25.10:FF:000122">
    <property type="entry name" value="Protein crumbs homolog 2"/>
    <property type="match status" value="1"/>
</dbReference>
<dbReference type="AlphaFoldDB" id="A0AAD9NKX9"/>
<evidence type="ECO:0000256" key="3">
    <source>
        <dbReference type="ARBA" id="ARBA00022737"/>
    </source>
</evidence>
<feature type="domain" description="Apple" evidence="8">
    <location>
        <begin position="61"/>
        <end position="137"/>
    </location>
</feature>